<gene>
    <name evidence="9" type="ORF">HCX48_06710</name>
</gene>
<comment type="subcellular location">
    <subcellularLocation>
        <location evidence="1">Cell membrane</location>
        <topology evidence="1">Multi-pass membrane protein</topology>
    </subcellularLocation>
</comment>
<dbReference type="Gene3D" id="1.20.1720.10">
    <property type="entry name" value="Multidrug resistance protein D"/>
    <property type="match status" value="1"/>
</dbReference>
<evidence type="ECO:0000256" key="3">
    <source>
        <dbReference type="ARBA" id="ARBA00022475"/>
    </source>
</evidence>
<dbReference type="Proteomes" id="UP000720344">
    <property type="component" value="Unassembled WGS sequence"/>
</dbReference>
<feature type="transmembrane region" description="Helical" evidence="7">
    <location>
        <begin position="390"/>
        <end position="409"/>
    </location>
</feature>
<keyword evidence="2" id="KW-0813">Transport</keyword>
<feature type="transmembrane region" description="Helical" evidence="7">
    <location>
        <begin position="429"/>
        <end position="448"/>
    </location>
</feature>
<keyword evidence="10" id="KW-1185">Reference proteome</keyword>
<keyword evidence="4 7" id="KW-0812">Transmembrane</keyword>
<name>A0ABX0WKC5_9RHOO</name>
<organism evidence="9 10">
    <name type="scientific">Rhodocyclus gracilis</name>
    <dbReference type="NCBI Taxonomy" id="2929842"/>
    <lineage>
        <taxon>Bacteria</taxon>
        <taxon>Pseudomonadati</taxon>
        <taxon>Pseudomonadota</taxon>
        <taxon>Betaproteobacteria</taxon>
        <taxon>Rhodocyclales</taxon>
        <taxon>Rhodocyclaceae</taxon>
        <taxon>Rhodocyclus</taxon>
    </lineage>
</organism>
<keyword evidence="3" id="KW-1003">Cell membrane</keyword>
<dbReference type="EMBL" id="JAATWB010000003">
    <property type="protein sequence ID" value="NJA88908.1"/>
    <property type="molecule type" value="Genomic_DNA"/>
</dbReference>
<dbReference type="PROSITE" id="PS50850">
    <property type="entry name" value="MFS"/>
    <property type="match status" value="1"/>
</dbReference>
<protein>
    <submittedName>
        <fullName evidence="9">Multidrug efflux MFS transporter</fullName>
    </submittedName>
</protein>
<dbReference type="InterPro" id="IPR020846">
    <property type="entry name" value="MFS_dom"/>
</dbReference>
<dbReference type="InterPro" id="IPR011701">
    <property type="entry name" value="MFS"/>
</dbReference>
<evidence type="ECO:0000256" key="4">
    <source>
        <dbReference type="ARBA" id="ARBA00022692"/>
    </source>
</evidence>
<dbReference type="InterPro" id="IPR036259">
    <property type="entry name" value="MFS_trans_sf"/>
</dbReference>
<evidence type="ECO:0000256" key="7">
    <source>
        <dbReference type="SAM" id="Phobius"/>
    </source>
</evidence>
<dbReference type="SUPFAM" id="SSF103473">
    <property type="entry name" value="MFS general substrate transporter"/>
    <property type="match status" value="1"/>
</dbReference>
<dbReference type="PANTHER" id="PTHR42718">
    <property type="entry name" value="MAJOR FACILITATOR SUPERFAMILY MULTIDRUG TRANSPORTER MFSC"/>
    <property type="match status" value="1"/>
</dbReference>
<keyword evidence="5 7" id="KW-1133">Transmembrane helix</keyword>
<feature type="domain" description="Major facilitator superfamily (MFS) profile" evidence="8">
    <location>
        <begin position="43"/>
        <end position="490"/>
    </location>
</feature>
<comment type="caution">
    <text evidence="9">The sequence shown here is derived from an EMBL/GenBank/DDBJ whole genome shotgun (WGS) entry which is preliminary data.</text>
</comment>
<feature type="transmembrane region" description="Helical" evidence="7">
    <location>
        <begin position="230"/>
        <end position="250"/>
    </location>
</feature>
<dbReference type="NCBIfam" id="TIGR00711">
    <property type="entry name" value="efflux_EmrB"/>
    <property type="match status" value="1"/>
</dbReference>
<evidence type="ECO:0000313" key="10">
    <source>
        <dbReference type="Proteomes" id="UP000720344"/>
    </source>
</evidence>
<feature type="transmembrane region" description="Helical" evidence="7">
    <location>
        <begin position="361"/>
        <end position="384"/>
    </location>
</feature>
<dbReference type="InterPro" id="IPR004638">
    <property type="entry name" value="EmrB-like"/>
</dbReference>
<dbReference type="Gene3D" id="1.20.1250.20">
    <property type="entry name" value="MFS general substrate transporter like domains"/>
    <property type="match status" value="1"/>
</dbReference>
<feature type="transmembrane region" description="Helical" evidence="7">
    <location>
        <begin position="198"/>
        <end position="218"/>
    </location>
</feature>
<evidence type="ECO:0000256" key="6">
    <source>
        <dbReference type="ARBA" id="ARBA00023136"/>
    </source>
</evidence>
<dbReference type="Pfam" id="PF07690">
    <property type="entry name" value="MFS_1"/>
    <property type="match status" value="2"/>
</dbReference>
<evidence type="ECO:0000256" key="5">
    <source>
        <dbReference type="ARBA" id="ARBA00022989"/>
    </source>
</evidence>
<feature type="transmembrane region" description="Helical" evidence="7">
    <location>
        <begin position="460"/>
        <end position="484"/>
    </location>
</feature>
<evidence type="ECO:0000259" key="8">
    <source>
        <dbReference type="PROSITE" id="PS50850"/>
    </source>
</evidence>
<feature type="transmembrane region" description="Helical" evidence="7">
    <location>
        <begin position="171"/>
        <end position="192"/>
    </location>
</feature>
<feature type="transmembrane region" description="Helical" evidence="7">
    <location>
        <begin position="81"/>
        <end position="101"/>
    </location>
</feature>
<feature type="transmembrane region" description="Helical" evidence="7">
    <location>
        <begin position="139"/>
        <end position="159"/>
    </location>
</feature>
<evidence type="ECO:0000313" key="9">
    <source>
        <dbReference type="EMBL" id="NJA88908.1"/>
    </source>
</evidence>
<reference evidence="10" key="1">
    <citation type="submission" date="2020-03" db="EMBL/GenBank/DDBJ databases">
        <title>Whole-genome sequence of the purple nonsulfur bacterium Rhodocyclus tenuis DSM112.</title>
        <authorList>
            <person name="Kyndt J.A."/>
            <person name="Meyer T.E."/>
        </authorList>
    </citation>
    <scope>NUCLEOTIDE SEQUENCE [LARGE SCALE GENOMIC DNA]</scope>
    <source>
        <strain evidence="10">DSM 112</strain>
    </source>
</reference>
<feature type="transmembrane region" description="Helical" evidence="7">
    <location>
        <begin position="108"/>
        <end position="127"/>
    </location>
</feature>
<dbReference type="PANTHER" id="PTHR42718:SF46">
    <property type="entry name" value="BLR6921 PROTEIN"/>
    <property type="match status" value="1"/>
</dbReference>
<evidence type="ECO:0000256" key="2">
    <source>
        <dbReference type="ARBA" id="ARBA00022448"/>
    </source>
</evidence>
<sequence length="496" mass="52806">MAPTQPLHCPTEFPLLSYVSLLPRAQTLEALSQRYGQRYKWLVLLVIGLGTVAGVLCTSSFNVAVPAMTRHFGLGQAQVQWAMTGFMAAMTVAMLPTSWLLDRFGFRRVFLLSLATLAVASVAGFFAPTFPLVVCARVVQGAAAGVLQPMGILALMRLFSPETQGRASGILTLSIASTPAIAPALGGVLLDAFGWETIFLLGLPFCLVAAVAALYLLPLPRPAVAKRFDWFGVSWLTLATILLIEGVSSLQHSGLASAWTWGQFGFATLALLLFVRHARRHAAPIINLQLFGRRTFTMGTIVSFAYGFGLYASTYLIPVFLQNALAYSASAAGMALVPSGIALVLTLPVAGRMADRYSPKWITLAGLLLFGASFLIFAVLGGGIEHKEMIASTVIGRIGLGLILPALGIATMRNLAAHQLGQSSVVISYARQIGGVMGIAIIAVFIQWRELVYGQDAPGLYTAYAQGFLLLTGILLLASVAAALMKNEPAKAMSER</sequence>
<feature type="transmembrane region" description="Helical" evidence="7">
    <location>
        <begin position="41"/>
        <end position="61"/>
    </location>
</feature>
<feature type="transmembrane region" description="Helical" evidence="7">
    <location>
        <begin position="256"/>
        <end position="275"/>
    </location>
</feature>
<feature type="transmembrane region" description="Helical" evidence="7">
    <location>
        <begin position="324"/>
        <end position="349"/>
    </location>
</feature>
<proteinExistence type="predicted"/>
<keyword evidence="6 7" id="KW-0472">Membrane</keyword>
<accession>A0ABX0WKC5</accession>
<evidence type="ECO:0000256" key="1">
    <source>
        <dbReference type="ARBA" id="ARBA00004651"/>
    </source>
</evidence>
<feature type="transmembrane region" description="Helical" evidence="7">
    <location>
        <begin position="296"/>
        <end position="318"/>
    </location>
</feature>